<accession>A0A3S8ZVE0</accession>
<dbReference type="InterPro" id="IPR041290">
    <property type="entry name" value="Tli4_C"/>
</dbReference>
<protein>
    <recommendedName>
        <fullName evidence="6">Tle cognate immunity protein 4 C-terminal domain-containing protein</fullName>
    </recommendedName>
</protein>
<evidence type="ECO:0000313" key="4">
    <source>
        <dbReference type="EMBL" id="AZN37452.1"/>
    </source>
</evidence>
<name>A0A3S8ZVE0_9NEIS</name>
<dbReference type="AlphaFoldDB" id="A0A3S8ZVE0"/>
<dbReference type="Pfam" id="PF18443">
    <property type="entry name" value="Tli4_N"/>
    <property type="match status" value="1"/>
</dbReference>
<evidence type="ECO:0008006" key="6">
    <source>
        <dbReference type="Google" id="ProtNLM"/>
    </source>
</evidence>
<dbReference type="KEGG" id="iod:EJO50_13740"/>
<dbReference type="Pfam" id="PF18426">
    <property type="entry name" value="Tli4_C"/>
    <property type="match status" value="1"/>
</dbReference>
<dbReference type="InterPro" id="IPR040761">
    <property type="entry name" value="Tli4_N"/>
</dbReference>
<evidence type="ECO:0000259" key="2">
    <source>
        <dbReference type="Pfam" id="PF18426"/>
    </source>
</evidence>
<keyword evidence="1" id="KW-0732">Signal</keyword>
<evidence type="ECO:0000313" key="5">
    <source>
        <dbReference type="Proteomes" id="UP000282438"/>
    </source>
</evidence>
<organism evidence="4 5">
    <name type="scientific">Iodobacter ciconiae</name>
    <dbReference type="NCBI Taxonomy" id="2496266"/>
    <lineage>
        <taxon>Bacteria</taxon>
        <taxon>Pseudomonadati</taxon>
        <taxon>Pseudomonadota</taxon>
        <taxon>Betaproteobacteria</taxon>
        <taxon>Neisseriales</taxon>
        <taxon>Chitinibacteraceae</taxon>
        <taxon>Iodobacter</taxon>
    </lineage>
</organism>
<feature type="signal peptide" evidence="1">
    <location>
        <begin position="1"/>
        <end position="25"/>
    </location>
</feature>
<dbReference type="Proteomes" id="UP000282438">
    <property type="component" value="Chromosome"/>
</dbReference>
<feature type="chain" id="PRO_5019419372" description="Tle cognate immunity protein 4 C-terminal domain-containing protein" evidence="1">
    <location>
        <begin position="26"/>
        <end position="331"/>
    </location>
</feature>
<dbReference type="OrthoDB" id="8722129at2"/>
<evidence type="ECO:0000256" key="1">
    <source>
        <dbReference type="SAM" id="SignalP"/>
    </source>
</evidence>
<feature type="domain" description="Tle cognate immunity protein 4 N-terminal" evidence="3">
    <location>
        <begin position="35"/>
        <end position="141"/>
    </location>
</feature>
<dbReference type="EMBL" id="CP034433">
    <property type="protein sequence ID" value="AZN37452.1"/>
    <property type="molecule type" value="Genomic_DNA"/>
</dbReference>
<sequence length="331" mass="37635">MKKRSLQKATIVITSLFALIANTYAAEQAMFERTKTYCFGRYLVDMPNEAELAGEGNSYKELQIKSKKMSSELFEKTIKEQEGILKNEKNTRSYKYVETRFAGNKNQRMIVSSRFAFNDKAFGIDTYKRTTNGYSFITSDRSFDDVRINDILNGYEQYLNQVRYRPQNEIPKEPGFCFENGFVANDGKTQQVEAASLYFVLKNHPYVKIRIESNVYFKQEQSLLERIHASGIIKKIGQKLKYNKEGKRNINGLNGEEALTALPSDDETGIAHIFTWETLGEIGNPLLPSINLEIKTGESGGGQTLPSTLSNQEAMALYEAIVKTIRIRPSN</sequence>
<gene>
    <name evidence="4" type="ORF">EJO50_13740</name>
</gene>
<reference evidence="4 5" key="1">
    <citation type="submission" date="2018-12" db="EMBL/GenBank/DDBJ databases">
        <title>Complete genome sequence of Iodobacter sp. H11R3.</title>
        <authorList>
            <person name="Bae J.-W."/>
        </authorList>
    </citation>
    <scope>NUCLEOTIDE SEQUENCE [LARGE SCALE GENOMIC DNA]</scope>
    <source>
        <strain evidence="4 5">H11R3</strain>
    </source>
</reference>
<keyword evidence="5" id="KW-1185">Reference proteome</keyword>
<feature type="domain" description="Tle cognate immunity protein 4 C-terminal" evidence="2">
    <location>
        <begin position="169"/>
        <end position="329"/>
    </location>
</feature>
<evidence type="ECO:0000259" key="3">
    <source>
        <dbReference type="Pfam" id="PF18443"/>
    </source>
</evidence>
<proteinExistence type="predicted"/>
<dbReference type="RefSeq" id="WP_125975068.1">
    <property type="nucleotide sequence ID" value="NZ_CP034433.1"/>
</dbReference>